<evidence type="ECO:0000256" key="6">
    <source>
        <dbReference type="ARBA" id="ARBA00023136"/>
    </source>
</evidence>
<evidence type="ECO:0000256" key="7">
    <source>
        <dbReference type="PIRSR" id="PIRSR600715-1"/>
    </source>
</evidence>
<dbReference type="STRING" id="45072.Lqua_2001"/>
<keyword evidence="7" id="KW-0479">Metal-binding</keyword>
<dbReference type="Pfam" id="PF00953">
    <property type="entry name" value="Glycos_transf_4"/>
    <property type="match status" value="1"/>
</dbReference>
<organism evidence="10 12">
    <name type="scientific">Legionella quateirensis</name>
    <dbReference type="NCBI Taxonomy" id="45072"/>
    <lineage>
        <taxon>Bacteria</taxon>
        <taxon>Pseudomonadati</taxon>
        <taxon>Pseudomonadota</taxon>
        <taxon>Gammaproteobacteria</taxon>
        <taxon>Legionellales</taxon>
        <taxon>Legionellaceae</taxon>
        <taxon>Legionella</taxon>
    </lineage>
</organism>
<protein>
    <submittedName>
        <fullName evidence="10">Alpha-N-acetylglucosaminyltransferase</fullName>
        <ecNumber evidence="10">2.7.8.33</ecNumber>
    </submittedName>
</protein>
<sequence length="334" mass="37775">MIIILSSIVLLLSYACTKLFCKFAQNSKLIDRPNDRTLHLKPTIRGGGLVFIGLAVISLPYLCYLNAVSLGDWTGLLIGVILLAAISFLDDLNHLSVTIRFAVQCIVALIISIFLRPEKLEFIFFSLSNQYVVFILIFFTVIWAINHFNFMDGLDGFCALQAIFLLGSYFILFNFYQAAVYQDFCFILITCLFAFLVFNFPPAKLFMGDIGSASLGLIIFSLALIGQQRFQIPLLYWFLLNGLFLFDSTITLVRRIANKERWFAPHRKHAYQRLKQLGLDTRIILLGQMIINGIIGYLVLCVLNNSINAVLATSLVLCLLIVVYCAVEKIYPMN</sequence>
<feature type="transmembrane region" description="Helical" evidence="8">
    <location>
        <begin position="210"/>
        <end position="228"/>
    </location>
</feature>
<dbReference type="AlphaFoldDB" id="A0A378KYP1"/>
<evidence type="ECO:0000256" key="8">
    <source>
        <dbReference type="SAM" id="Phobius"/>
    </source>
</evidence>
<keyword evidence="4 8" id="KW-0812">Transmembrane</keyword>
<evidence type="ECO:0000256" key="1">
    <source>
        <dbReference type="ARBA" id="ARBA00004651"/>
    </source>
</evidence>
<evidence type="ECO:0000256" key="5">
    <source>
        <dbReference type="ARBA" id="ARBA00022989"/>
    </source>
</evidence>
<dbReference type="GO" id="GO:0036380">
    <property type="term" value="F:UDP-N-acetylglucosamine-undecaprenyl-phosphate N-acetylglucosaminephosphotransferase activity"/>
    <property type="evidence" value="ECO:0007669"/>
    <property type="project" value="UniProtKB-EC"/>
</dbReference>
<dbReference type="GO" id="GO:0016757">
    <property type="term" value="F:glycosyltransferase activity"/>
    <property type="evidence" value="ECO:0007669"/>
    <property type="project" value="UniProtKB-KW"/>
</dbReference>
<feature type="transmembrane region" description="Helical" evidence="8">
    <location>
        <begin position="283"/>
        <end position="300"/>
    </location>
</feature>
<reference evidence="10 12" key="2">
    <citation type="submission" date="2018-06" db="EMBL/GenBank/DDBJ databases">
        <authorList>
            <consortium name="Pathogen Informatics"/>
            <person name="Doyle S."/>
        </authorList>
    </citation>
    <scope>NUCLEOTIDE SEQUENCE [LARGE SCALE GENOMIC DNA]</scope>
    <source>
        <strain evidence="10 12">NCTC12376</strain>
    </source>
</reference>
<dbReference type="PANTHER" id="PTHR22926:SF3">
    <property type="entry name" value="UNDECAPRENYL-PHOSPHATE ALPHA-N-ACETYLGLUCOSAMINYL 1-PHOSPHATE TRANSFERASE"/>
    <property type="match status" value="1"/>
</dbReference>
<keyword evidence="2" id="KW-1003">Cell membrane</keyword>
<proteinExistence type="predicted"/>
<evidence type="ECO:0000313" key="12">
    <source>
        <dbReference type="Proteomes" id="UP000254230"/>
    </source>
</evidence>
<dbReference type="Proteomes" id="UP000254230">
    <property type="component" value="Unassembled WGS sequence"/>
</dbReference>
<keyword evidence="5 8" id="KW-1133">Transmembrane helix</keyword>
<keyword evidence="6 8" id="KW-0472">Membrane</keyword>
<dbReference type="OrthoDB" id="9783652at2"/>
<dbReference type="EMBL" id="UGOW01000001">
    <property type="protein sequence ID" value="STY18637.1"/>
    <property type="molecule type" value="Genomic_DNA"/>
</dbReference>
<feature type="transmembrane region" description="Helical" evidence="8">
    <location>
        <begin position="122"/>
        <end position="145"/>
    </location>
</feature>
<accession>A0A378KYP1</accession>
<dbReference type="CDD" id="cd06854">
    <property type="entry name" value="GT_WbpL_WbcO_like"/>
    <property type="match status" value="1"/>
</dbReference>
<dbReference type="GO" id="GO:0009103">
    <property type="term" value="P:lipopolysaccharide biosynthetic process"/>
    <property type="evidence" value="ECO:0007669"/>
    <property type="project" value="TreeGrafter"/>
</dbReference>
<feature type="binding site" evidence="7">
    <location>
        <position position="149"/>
    </location>
    <ligand>
        <name>Mg(2+)</name>
        <dbReference type="ChEBI" id="CHEBI:18420"/>
    </ligand>
</feature>
<keyword evidence="11" id="KW-1185">Reference proteome</keyword>
<dbReference type="GO" id="GO:0044038">
    <property type="term" value="P:cell wall macromolecule biosynthetic process"/>
    <property type="evidence" value="ECO:0007669"/>
    <property type="project" value="TreeGrafter"/>
</dbReference>
<gene>
    <name evidence="10" type="primary">wecA</name>
    <name evidence="9" type="ORF">Lqua_2001</name>
    <name evidence="10" type="ORF">NCTC12376_02458</name>
</gene>
<keyword evidence="3 10" id="KW-0808">Transferase</keyword>
<comment type="cofactor">
    <cofactor evidence="7">
        <name>Mg(2+)</name>
        <dbReference type="ChEBI" id="CHEBI:18420"/>
    </cofactor>
</comment>
<evidence type="ECO:0000256" key="3">
    <source>
        <dbReference type="ARBA" id="ARBA00022679"/>
    </source>
</evidence>
<feature type="transmembrane region" description="Helical" evidence="8">
    <location>
        <begin position="234"/>
        <end position="253"/>
    </location>
</feature>
<dbReference type="GO" id="GO:0071555">
    <property type="term" value="P:cell wall organization"/>
    <property type="evidence" value="ECO:0007669"/>
    <property type="project" value="TreeGrafter"/>
</dbReference>
<feature type="binding site" evidence="7">
    <location>
        <position position="209"/>
    </location>
    <ligand>
        <name>Mg(2+)</name>
        <dbReference type="ChEBI" id="CHEBI:18420"/>
    </ligand>
</feature>
<keyword evidence="7" id="KW-0460">Magnesium</keyword>
<dbReference type="Proteomes" id="UP000054639">
    <property type="component" value="Unassembled WGS sequence"/>
</dbReference>
<evidence type="ECO:0000313" key="11">
    <source>
        <dbReference type="Proteomes" id="UP000054639"/>
    </source>
</evidence>
<dbReference type="GO" id="GO:0046872">
    <property type="term" value="F:metal ion binding"/>
    <property type="evidence" value="ECO:0007669"/>
    <property type="project" value="UniProtKB-KW"/>
</dbReference>
<feature type="transmembrane region" description="Helical" evidence="8">
    <location>
        <begin position="70"/>
        <end position="89"/>
    </location>
</feature>
<keyword evidence="10" id="KW-0328">Glycosyltransferase</keyword>
<name>A0A378KYP1_9GAMM</name>
<feature type="transmembrane region" description="Helical" evidence="8">
    <location>
        <begin position="95"/>
        <end position="115"/>
    </location>
</feature>
<evidence type="ECO:0000256" key="4">
    <source>
        <dbReference type="ARBA" id="ARBA00022692"/>
    </source>
</evidence>
<feature type="transmembrane region" description="Helical" evidence="8">
    <location>
        <begin position="44"/>
        <end position="63"/>
    </location>
</feature>
<feature type="transmembrane region" description="Helical" evidence="8">
    <location>
        <begin position="175"/>
        <end position="198"/>
    </location>
</feature>
<evidence type="ECO:0000313" key="10">
    <source>
        <dbReference type="EMBL" id="STY18637.1"/>
    </source>
</evidence>
<evidence type="ECO:0000256" key="2">
    <source>
        <dbReference type="ARBA" id="ARBA00022475"/>
    </source>
</evidence>
<dbReference type="GO" id="GO:0005886">
    <property type="term" value="C:plasma membrane"/>
    <property type="evidence" value="ECO:0007669"/>
    <property type="project" value="UniProtKB-SubCell"/>
</dbReference>
<reference evidence="9 11" key="1">
    <citation type="submission" date="2015-11" db="EMBL/GenBank/DDBJ databases">
        <title>Genomic analysis of 38 Legionella species identifies large and diverse effector repertoires.</title>
        <authorList>
            <person name="Burstein D."/>
            <person name="Amaro F."/>
            <person name="Zusman T."/>
            <person name="Lifshitz Z."/>
            <person name="Cohen O."/>
            <person name="Gilbert J.A."/>
            <person name="Pupko T."/>
            <person name="Shuman H.A."/>
            <person name="Segal G."/>
        </authorList>
    </citation>
    <scope>NUCLEOTIDE SEQUENCE [LARGE SCALE GENOMIC DNA]</scope>
    <source>
        <strain evidence="9 11">ATCC 49507</strain>
    </source>
</reference>
<evidence type="ECO:0000313" key="9">
    <source>
        <dbReference type="EMBL" id="KTD47608.1"/>
    </source>
</evidence>
<dbReference type="RefSeq" id="WP_115148766.1">
    <property type="nucleotide sequence ID" value="NZ_CAAAIL010000001.1"/>
</dbReference>
<dbReference type="InterPro" id="IPR000715">
    <property type="entry name" value="Glycosyl_transferase_4"/>
</dbReference>
<comment type="subcellular location">
    <subcellularLocation>
        <location evidence="1">Cell membrane</location>
        <topology evidence="1">Multi-pass membrane protein</topology>
    </subcellularLocation>
</comment>
<dbReference type="EMBL" id="LNYR01000031">
    <property type="protein sequence ID" value="KTD47608.1"/>
    <property type="molecule type" value="Genomic_DNA"/>
</dbReference>
<dbReference type="PANTHER" id="PTHR22926">
    <property type="entry name" value="PHOSPHO-N-ACETYLMURAMOYL-PENTAPEPTIDE-TRANSFERASE"/>
    <property type="match status" value="1"/>
</dbReference>
<feature type="transmembrane region" description="Helical" evidence="8">
    <location>
        <begin position="306"/>
        <end position="327"/>
    </location>
</feature>
<dbReference type="EC" id="2.7.8.33" evidence="10"/>